<dbReference type="InterPro" id="IPR015854">
    <property type="entry name" value="ABC_transpr_LolD-like"/>
</dbReference>
<accession>A0ABV6VVV4</accession>
<dbReference type="PANTHER" id="PTHR24220:SF685">
    <property type="entry name" value="ABC TRANSPORTER RELATED"/>
    <property type="match status" value="1"/>
</dbReference>
<dbReference type="PROSITE" id="PS50893">
    <property type="entry name" value="ABC_TRANSPORTER_2"/>
    <property type="match status" value="1"/>
</dbReference>
<keyword evidence="2" id="KW-0547">Nucleotide-binding</keyword>
<protein>
    <submittedName>
        <fullName evidence="5">ABC transporter ATP-binding protein</fullName>
    </submittedName>
</protein>
<sequence>MTSRAVPPATAAVPVQDASLGAAVRLVRVSKTFPIAEGRALTAVDAVDLELAPGSLTALVGPSGSGKSTLLHLVGAIERADSGSLTVDGLDLVTANRRALTGYRRGVGFVFQRFHLLPALTALDNVLAPVLPDRRPGFDRVERARELFDAVGLAGREAALPSRLSGGQQQRVAIARALINRPRLLLADEPTGNLDSRTGRDVLDLLLDLRTRHPMTVVLSTHDPAIADMADHKVTLLDGRLASSSAPSAD</sequence>
<evidence type="ECO:0000313" key="6">
    <source>
        <dbReference type="Proteomes" id="UP001592531"/>
    </source>
</evidence>
<dbReference type="InterPro" id="IPR027417">
    <property type="entry name" value="P-loop_NTPase"/>
</dbReference>
<keyword evidence="3 5" id="KW-0067">ATP-binding</keyword>
<dbReference type="Proteomes" id="UP001592531">
    <property type="component" value="Unassembled WGS sequence"/>
</dbReference>
<evidence type="ECO:0000256" key="2">
    <source>
        <dbReference type="ARBA" id="ARBA00022741"/>
    </source>
</evidence>
<dbReference type="CDD" id="cd03255">
    <property type="entry name" value="ABC_MJ0796_LolCDE_FtsE"/>
    <property type="match status" value="1"/>
</dbReference>
<dbReference type="GO" id="GO:0005524">
    <property type="term" value="F:ATP binding"/>
    <property type="evidence" value="ECO:0007669"/>
    <property type="project" value="UniProtKB-KW"/>
</dbReference>
<dbReference type="EMBL" id="JBHFAB010000009">
    <property type="protein sequence ID" value="MFC1417895.1"/>
    <property type="molecule type" value="Genomic_DNA"/>
</dbReference>
<dbReference type="InterPro" id="IPR017911">
    <property type="entry name" value="MacB-like_ATP-bd"/>
</dbReference>
<keyword evidence="6" id="KW-1185">Reference proteome</keyword>
<gene>
    <name evidence="5" type="ORF">ACEZDE_14760</name>
</gene>
<keyword evidence="1" id="KW-0813">Transport</keyword>
<dbReference type="PROSITE" id="PS00211">
    <property type="entry name" value="ABC_TRANSPORTER_1"/>
    <property type="match status" value="1"/>
</dbReference>
<dbReference type="SMART" id="SM00382">
    <property type="entry name" value="AAA"/>
    <property type="match status" value="1"/>
</dbReference>
<dbReference type="PANTHER" id="PTHR24220">
    <property type="entry name" value="IMPORT ATP-BINDING PROTEIN"/>
    <property type="match status" value="1"/>
</dbReference>
<evidence type="ECO:0000256" key="3">
    <source>
        <dbReference type="ARBA" id="ARBA00022840"/>
    </source>
</evidence>
<dbReference type="RefSeq" id="WP_380536427.1">
    <property type="nucleotide sequence ID" value="NZ_JBHFAB010000009.1"/>
</dbReference>
<name>A0ABV6VVV4_9ACTN</name>
<reference evidence="5 6" key="1">
    <citation type="submission" date="2024-09" db="EMBL/GenBank/DDBJ databases">
        <authorList>
            <person name="Lee S.D."/>
        </authorList>
    </citation>
    <scope>NUCLEOTIDE SEQUENCE [LARGE SCALE GENOMIC DNA]</scope>
    <source>
        <strain evidence="5 6">N8-3</strain>
    </source>
</reference>
<organism evidence="5 6">
    <name type="scientific">Streptacidiphilus cavernicola</name>
    <dbReference type="NCBI Taxonomy" id="3342716"/>
    <lineage>
        <taxon>Bacteria</taxon>
        <taxon>Bacillati</taxon>
        <taxon>Actinomycetota</taxon>
        <taxon>Actinomycetes</taxon>
        <taxon>Kitasatosporales</taxon>
        <taxon>Streptomycetaceae</taxon>
        <taxon>Streptacidiphilus</taxon>
    </lineage>
</organism>
<dbReference type="Gene3D" id="3.40.50.300">
    <property type="entry name" value="P-loop containing nucleotide triphosphate hydrolases"/>
    <property type="match status" value="1"/>
</dbReference>
<evidence type="ECO:0000313" key="5">
    <source>
        <dbReference type="EMBL" id="MFC1417895.1"/>
    </source>
</evidence>
<dbReference type="InterPro" id="IPR003439">
    <property type="entry name" value="ABC_transporter-like_ATP-bd"/>
</dbReference>
<dbReference type="InterPro" id="IPR017871">
    <property type="entry name" value="ABC_transporter-like_CS"/>
</dbReference>
<dbReference type="InterPro" id="IPR003593">
    <property type="entry name" value="AAA+_ATPase"/>
</dbReference>
<dbReference type="Pfam" id="PF00005">
    <property type="entry name" value="ABC_tran"/>
    <property type="match status" value="1"/>
</dbReference>
<evidence type="ECO:0000259" key="4">
    <source>
        <dbReference type="PROSITE" id="PS50893"/>
    </source>
</evidence>
<proteinExistence type="predicted"/>
<evidence type="ECO:0000256" key="1">
    <source>
        <dbReference type="ARBA" id="ARBA00022448"/>
    </source>
</evidence>
<comment type="caution">
    <text evidence="5">The sequence shown here is derived from an EMBL/GenBank/DDBJ whole genome shotgun (WGS) entry which is preliminary data.</text>
</comment>
<dbReference type="SUPFAM" id="SSF52540">
    <property type="entry name" value="P-loop containing nucleoside triphosphate hydrolases"/>
    <property type="match status" value="1"/>
</dbReference>
<feature type="domain" description="ABC transporter" evidence="4">
    <location>
        <begin position="24"/>
        <end position="249"/>
    </location>
</feature>